<dbReference type="Proteomes" id="UP000245507">
    <property type="component" value="Unassembled WGS sequence"/>
</dbReference>
<dbReference type="CDD" id="cd05829">
    <property type="entry name" value="Sortase_F"/>
    <property type="match status" value="1"/>
</dbReference>
<organism evidence="1 2">
    <name type="scientific">Nocardioides silvaticus</name>
    <dbReference type="NCBI Taxonomy" id="2201891"/>
    <lineage>
        <taxon>Bacteria</taxon>
        <taxon>Bacillati</taxon>
        <taxon>Actinomycetota</taxon>
        <taxon>Actinomycetes</taxon>
        <taxon>Propionibacteriales</taxon>
        <taxon>Nocardioidaceae</taxon>
        <taxon>Nocardioides</taxon>
    </lineage>
</organism>
<dbReference type="RefSeq" id="WP_109693696.1">
    <property type="nucleotide sequence ID" value="NZ_QGDD01000004.1"/>
</dbReference>
<accession>A0A316TIJ7</accession>
<dbReference type="PROSITE" id="PS51257">
    <property type="entry name" value="PROKAR_LIPOPROTEIN"/>
    <property type="match status" value="1"/>
</dbReference>
<gene>
    <name evidence="1" type="ORF">DJ010_10905</name>
</gene>
<name>A0A316TIJ7_9ACTN</name>
<dbReference type="AlphaFoldDB" id="A0A316TIJ7"/>
<dbReference type="EMBL" id="QGDD01000004">
    <property type="protein sequence ID" value="PWN02895.1"/>
    <property type="molecule type" value="Genomic_DNA"/>
</dbReference>
<dbReference type="InterPro" id="IPR042001">
    <property type="entry name" value="Sortase_F"/>
</dbReference>
<protein>
    <submittedName>
        <fullName evidence="1">Class F sortase</fullName>
    </submittedName>
</protein>
<keyword evidence="2" id="KW-1185">Reference proteome</keyword>
<evidence type="ECO:0000313" key="2">
    <source>
        <dbReference type="Proteomes" id="UP000245507"/>
    </source>
</evidence>
<comment type="caution">
    <text evidence="1">The sequence shown here is derived from an EMBL/GenBank/DDBJ whole genome shotgun (WGS) entry which is preliminary data.</text>
</comment>
<dbReference type="SUPFAM" id="SSF63817">
    <property type="entry name" value="Sortase"/>
    <property type="match status" value="1"/>
</dbReference>
<dbReference type="OrthoDB" id="3823733at2"/>
<dbReference type="Gene3D" id="2.40.260.10">
    <property type="entry name" value="Sortase"/>
    <property type="match status" value="1"/>
</dbReference>
<evidence type="ECO:0000313" key="1">
    <source>
        <dbReference type="EMBL" id="PWN02895.1"/>
    </source>
</evidence>
<proteinExistence type="predicted"/>
<sequence length="214" mass="23007">MSRRTRWIAAVVAVALLACVLAWWLAAEDGEEQPTLMAEPPAGALEVVPAPSIEEAGECAGGARRPFTPESVTIDDVVADAAVVGVPRDARGVTGVLPISNKVELAWDLGGIRPGSRRGNVLLNTHTWEDGSALGNALLEELHLGDRLMVEGGGSSLCYEVSMRIEVPVEEGYRPYYEEDGPPRVAIVVCSGERRPNGVWSHRTIWFARALSRA</sequence>
<reference evidence="1 2" key="1">
    <citation type="submission" date="2018-05" db="EMBL/GenBank/DDBJ databases">
        <title>Nocardioides silvaticus genome.</title>
        <authorList>
            <person name="Li C."/>
            <person name="Wang G."/>
        </authorList>
    </citation>
    <scope>NUCLEOTIDE SEQUENCE [LARGE SCALE GENOMIC DNA]</scope>
    <source>
        <strain evidence="1 2">CCTCC AB 2018079</strain>
    </source>
</reference>
<dbReference type="InterPro" id="IPR023365">
    <property type="entry name" value="Sortase_dom-sf"/>
</dbReference>